<dbReference type="PATRIC" id="fig|348151.3.peg.1746"/>
<dbReference type="RefSeq" id="WP_186808479.1">
    <property type="nucleotide sequence ID" value="NZ_BJUD01000020.1"/>
</dbReference>
<accession>A0A0R2L3K8</accession>
<dbReference type="EMBL" id="JQCB01000006">
    <property type="protein sequence ID" value="KRN96016.1"/>
    <property type="molecule type" value="Genomic_DNA"/>
</dbReference>
<dbReference type="Proteomes" id="UP000051139">
    <property type="component" value="Unassembled WGS sequence"/>
</dbReference>
<dbReference type="STRING" id="348151.IV55_GL001694"/>
<comment type="caution">
    <text evidence="1">The sequence shown here is derived from an EMBL/GenBank/DDBJ whole genome shotgun (WGS) entry which is preliminary data.</text>
</comment>
<gene>
    <name evidence="1" type="ORF">IV55_GL001694</name>
</gene>
<evidence type="ECO:0000313" key="1">
    <source>
        <dbReference type="EMBL" id="KRN96016.1"/>
    </source>
</evidence>
<organism evidence="1 2">
    <name type="scientific">Furfurilactobacillus siliginis</name>
    <dbReference type="NCBI Taxonomy" id="348151"/>
    <lineage>
        <taxon>Bacteria</taxon>
        <taxon>Bacillati</taxon>
        <taxon>Bacillota</taxon>
        <taxon>Bacilli</taxon>
        <taxon>Lactobacillales</taxon>
        <taxon>Lactobacillaceae</taxon>
        <taxon>Furfurilactobacillus</taxon>
    </lineage>
</organism>
<proteinExistence type="predicted"/>
<keyword evidence="2" id="KW-1185">Reference proteome</keyword>
<dbReference type="AlphaFoldDB" id="A0A0R2L3K8"/>
<protein>
    <submittedName>
        <fullName evidence="1">Uncharacterized protein</fullName>
    </submittedName>
</protein>
<name>A0A0R2L3K8_9LACO</name>
<sequence>MQNTLRESEVAVMHVVLVNRQTKEKRIIHNCESIALIDANNEPHAPQYQVPNARQQLSAQAFIINRVREQPETFGTAEWQLTKD</sequence>
<reference evidence="1 2" key="1">
    <citation type="journal article" date="2015" name="Genome Announc.">
        <title>Expanding the biotechnology potential of lactobacilli through comparative genomics of 213 strains and associated genera.</title>
        <authorList>
            <person name="Sun Z."/>
            <person name="Harris H.M."/>
            <person name="McCann A."/>
            <person name="Guo C."/>
            <person name="Argimon S."/>
            <person name="Zhang W."/>
            <person name="Yang X."/>
            <person name="Jeffery I.B."/>
            <person name="Cooney J.C."/>
            <person name="Kagawa T.F."/>
            <person name="Liu W."/>
            <person name="Song Y."/>
            <person name="Salvetti E."/>
            <person name="Wrobel A."/>
            <person name="Rasinkangas P."/>
            <person name="Parkhill J."/>
            <person name="Rea M.C."/>
            <person name="O'Sullivan O."/>
            <person name="Ritari J."/>
            <person name="Douillard F.P."/>
            <person name="Paul Ross R."/>
            <person name="Yang R."/>
            <person name="Briner A.E."/>
            <person name="Felis G.E."/>
            <person name="de Vos W.M."/>
            <person name="Barrangou R."/>
            <person name="Klaenhammer T.R."/>
            <person name="Caufield P.W."/>
            <person name="Cui Y."/>
            <person name="Zhang H."/>
            <person name="O'Toole P.W."/>
        </authorList>
    </citation>
    <scope>NUCLEOTIDE SEQUENCE [LARGE SCALE GENOMIC DNA]</scope>
    <source>
        <strain evidence="1 2">DSM 22696</strain>
    </source>
</reference>
<evidence type="ECO:0000313" key="2">
    <source>
        <dbReference type="Proteomes" id="UP000051139"/>
    </source>
</evidence>